<gene>
    <name evidence="3" type="ORF">FBQ74_08310</name>
</gene>
<dbReference type="Pfam" id="PF01590">
    <property type="entry name" value="GAF"/>
    <property type="match status" value="1"/>
</dbReference>
<dbReference type="KEGG" id="salk:FBQ74_08310"/>
<dbReference type="InterPro" id="IPR003018">
    <property type="entry name" value="GAF"/>
</dbReference>
<dbReference type="InterPro" id="IPR000614">
    <property type="entry name" value="FRMsr_CS"/>
</dbReference>
<evidence type="ECO:0000259" key="2">
    <source>
        <dbReference type="Pfam" id="PF01590"/>
    </source>
</evidence>
<name>A0A5B7YG96_9ALTE</name>
<accession>A0A5B7YG96</accession>
<dbReference type="RefSeq" id="WP_139756233.1">
    <property type="nucleotide sequence ID" value="NZ_CP039852.1"/>
</dbReference>
<dbReference type="Gene3D" id="3.30.450.40">
    <property type="match status" value="1"/>
</dbReference>
<evidence type="ECO:0000313" key="4">
    <source>
        <dbReference type="Proteomes" id="UP000304912"/>
    </source>
</evidence>
<dbReference type="PANTHER" id="PTHR21021">
    <property type="entry name" value="GAF/PUTATIVE CYTOSKELETAL PROTEIN"/>
    <property type="match status" value="1"/>
</dbReference>
<dbReference type="OrthoDB" id="9796252at2"/>
<dbReference type="Proteomes" id="UP000304912">
    <property type="component" value="Chromosome"/>
</dbReference>
<dbReference type="AlphaFoldDB" id="A0A5B7YG96"/>
<dbReference type="PANTHER" id="PTHR21021:SF15">
    <property type="entry name" value="FREE METHIONINE-R-SULFOXIDE REDUCTASE"/>
    <property type="match status" value="1"/>
</dbReference>
<dbReference type="GO" id="GO:0005829">
    <property type="term" value="C:cytosol"/>
    <property type="evidence" value="ECO:0007669"/>
    <property type="project" value="TreeGrafter"/>
</dbReference>
<organism evidence="3 4">
    <name type="scientific">Salinimonas iocasae</name>
    <dbReference type="NCBI Taxonomy" id="2572577"/>
    <lineage>
        <taxon>Bacteria</taxon>
        <taxon>Pseudomonadati</taxon>
        <taxon>Pseudomonadota</taxon>
        <taxon>Gammaproteobacteria</taxon>
        <taxon>Alteromonadales</taxon>
        <taxon>Alteromonadaceae</taxon>
        <taxon>Alteromonas/Salinimonas group</taxon>
        <taxon>Salinimonas</taxon>
    </lineage>
</organism>
<dbReference type="PROSITE" id="PS01320">
    <property type="entry name" value="UPF0067"/>
    <property type="match status" value="1"/>
</dbReference>
<keyword evidence="4" id="KW-1185">Reference proteome</keyword>
<sequence length="151" mass="16352">MSQSEYERLAAQAEALVSGEKDLIANMANISALLFNHLEKVNWAGFYLYKEDQLVLGPFQGQPACIRIPMNQGVCGTAAADKSTLVVEDVHAFDGHIACDAASNSEIVIPLVVNDQLIGVLDIDSPEFGRFTDVDKAGLEKIARMLEATQV</sequence>
<feature type="domain" description="GAF" evidence="2">
    <location>
        <begin position="42"/>
        <end position="147"/>
    </location>
</feature>
<proteinExistence type="inferred from homology"/>
<comment type="similarity">
    <text evidence="1">Belongs to the free Met sulfoxide reductase family.</text>
</comment>
<reference evidence="3 4" key="1">
    <citation type="submission" date="2019-04" db="EMBL/GenBank/DDBJ databases">
        <title>Salinimonas iocasae sp. nov., a halophilic bacterium isolated from the outer tube casing of tubeworms in Okinawa Trough.</title>
        <authorList>
            <person name="Zhang H."/>
            <person name="Wang H."/>
            <person name="Li C."/>
        </authorList>
    </citation>
    <scope>NUCLEOTIDE SEQUENCE [LARGE SCALE GENOMIC DNA]</scope>
    <source>
        <strain evidence="3 4">KX18D6</strain>
    </source>
</reference>
<dbReference type="InterPro" id="IPR051330">
    <property type="entry name" value="Phosphatase_reg/MetRdx"/>
</dbReference>
<dbReference type="GO" id="GO:0033745">
    <property type="term" value="F:L-methionine-(R)-S-oxide reductase activity"/>
    <property type="evidence" value="ECO:0007669"/>
    <property type="project" value="TreeGrafter"/>
</dbReference>
<protein>
    <submittedName>
        <fullName evidence="3">GAF domain-containing protein</fullName>
    </submittedName>
</protein>
<dbReference type="EMBL" id="CP039852">
    <property type="protein sequence ID" value="QCZ93489.1"/>
    <property type="molecule type" value="Genomic_DNA"/>
</dbReference>
<dbReference type="InterPro" id="IPR029016">
    <property type="entry name" value="GAF-like_dom_sf"/>
</dbReference>
<dbReference type="FunFam" id="3.30.450.40:FF:000008">
    <property type="entry name" value="GAF domain-containing proteins"/>
    <property type="match status" value="1"/>
</dbReference>
<dbReference type="SUPFAM" id="SSF55781">
    <property type="entry name" value="GAF domain-like"/>
    <property type="match status" value="1"/>
</dbReference>
<evidence type="ECO:0000313" key="3">
    <source>
        <dbReference type="EMBL" id="QCZ93489.1"/>
    </source>
</evidence>
<evidence type="ECO:0000256" key="1">
    <source>
        <dbReference type="ARBA" id="ARBA00038454"/>
    </source>
</evidence>